<dbReference type="GO" id="GO:0003724">
    <property type="term" value="F:RNA helicase activity"/>
    <property type="evidence" value="ECO:0007669"/>
    <property type="project" value="UniProtKB-EC"/>
</dbReference>
<dbReference type="EC" id="3.6.4.13" evidence="1"/>
<feature type="compositionally biased region" description="Polar residues" evidence="8">
    <location>
        <begin position="433"/>
        <end position="467"/>
    </location>
</feature>
<feature type="region of interest" description="Disordered" evidence="8">
    <location>
        <begin position="222"/>
        <end position="261"/>
    </location>
</feature>
<protein>
    <recommendedName>
        <fullName evidence="1">RNA helicase</fullName>
        <ecNumber evidence="1">3.6.4.13</ecNumber>
    </recommendedName>
</protein>
<evidence type="ECO:0000256" key="7">
    <source>
        <dbReference type="ARBA" id="ARBA00047984"/>
    </source>
</evidence>
<dbReference type="PROSITE" id="PS51194">
    <property type="entry name" value="HELICASE_CTER"/>
    <property type="match status" value="1"/>
</dbReference>
<evidence type="ECO:0000256" key="4">
    <source>
        <dbReference type="ARBA" id="ARBA00022806"/>
    </source>
</evidence>
<comment type="catalytic activity">
    <reaction evidence="7">
        <text>ATP + H2O = ADP + phosphate + H(+)</text>
        <dbReference type="Rhea" id="RHEA:13065"/>
        <dbReference type="ChEBI" id="CHEBI:15377"/>
        <dbReference type="ChEBI" id="CHEBI:15378"/>
        <dbReference type="ChEBI" id="CHEBI:30616"/>
        <dbReference type="ChEBI" id="CHEBI:43474"/>
        <dbReference type="ChEBI" id="CHEBI:456216"/>
        <dbReference type="EC" id="3.6.4.13"/>
    </reaction>
</comment>
<comment type="caution">
    <text evidence="11">The sequence shown here is derived from an EMBL/GenBank/DDBJ whole genome shotgun (WGS) entry which is preliminary data.</text>
</comment>
<dbReference type="CDD" id="cd02859">
    <property type="entry name" value="E_set_AMPKbeta_like_N"/>
    <property type="match status" value="1"/>
</dbReference>
<feature type="domain" description="Helicase C-terminal" evidence="10">
    <location>
        <begin position="940"/>
        <end position="1092"/>
    </location>
</feature>
<dbReference type="Pfam" id="PF00271">
    <property type="entry name" value="Helicase_C"/>
    <property type="match status" value="1"/>
</dbReference>
<feature type="compositionally biased region" description="Low complexity" evidence="8">
    <location>
        <begin position="418"/>
        <end position="429"/>
    </location>
</feature>
<accession>A0A8H5AB66</accession>
<dbReference type="InterPro" id="IPR011545">
    <property type="entry name" value="DEAD/DEAH_box_helicase_dom"/>
</dbReference>
<evidence type="ECO:0000259" key="10">
    <source>
        <dbReference type="PROSITE" id="PS51194"/>
    </source>
</evidence>
<reference evidence="11" key="1">
    <citation type="submission" date="2020-02" db="EMBL/GenBank/DDBJ databases">
        <title>Identification and distribution of gene clusters putatively required for synthesis of sphingolipid metabolism inhibitors in phylogenetically diverse species of the filamentous fungus Fusarium.</title>
        <authorList>
            <person name="Kim H.-S."/>
            <person name="Busman M."/>
            <person name="Brown D.W."/>
            <person name="Divon H."/>
            <person name="Uhlig S."/>
            <person name="Proctor R.H."/>
        </authorList>
    </citation>
    <scope>NUCLEOTIDE SEQUENCE [LARGE SCALE GENOMIC DNA]</scope>
    <source>
        <strain evidence="11">NRRL 39464</strain>
    </source>
</reference>
<dbReference type="EMBL" id="JAAFOW010001175">
    <property type="protein sequence ID" value="KAF5261953.1"/>
    <property type="molecule type" value="Genomic_DNA"/>
</dbReference>
<dbReference type="InterPro" id="IPR014756">
    <property type="entry name" value="Ig_E-set"/>
</dbReference>
<dbReference type="PROSITE" id="PS51192">
    <property type="entry name" value="HELICASE_ATP_BIND_1"/>
    <property type="match status" value="1"/>
</dbReference>
<evidence type="ECO:0000313" key="11">
    <source>
        <dbReference type="EMBL" id="KAF5261953.1"/>
    </source>
</evidence>
<evidence type="ECO:0000256" key="2">
    <source>
        <dbReference type="ARBA" id="ARBA00022741"/>
    </source>
</evidence>
<dbReference type="InterPro" id="IPR001650">
    <property type="entry name" value="Helicase_C-like"/>
</dbReference>
<feature type="compositionally biased region" description="Basic and acidic residues" evidence="8">
    <location>
        <begin position="532"/>
        <end position="552"/>
    </location>
</feature>
<dbReference type="Proteomes" id="UP000558688">
    <property type="component" value="Unassembled WGS sequence"/>
</dbReference>
<sequence>MSSKTPCTITYKKPGTLPPVFLAGSFTDPQWQLQEMEYTTGQNGDHIFRSEVMLEPDQDYQFKLRIGHDNWALAENYPTATDDSGNQNNVIRAPEKPAEEQIAPAGVDTPAINLNPASQLPSTSTEAESVAENAEDFKVPLFAHESLGNDVEEETEDNKIPLLAHETLGDESKEEDEAEAFKAPLLAHETLGNDAKEDSEEMKMPLFAHECLGAYDFGEEPDSAPIAVNSPGQSSRAKSKHDESSDIDVNDPTLETFPSDRGSILDAIRTIQTHLGEDQTHLEDIPLSPRVITSRRTSLDSNDDLCLSPASLSPTVTRRRDSRPSHSFGRTRSLVSLGSIEEEPKPASSKQSAGPAVVSLPNPNSKSKPVGQKSPPSEEDEAVVMKTSEVKPSTKTNGESASQVESYEAQNTQRDKASSATTAADPPAAISQAIDSPSNDTPSIGKSVQNESSGIPESEAVQSSKEPQPTPDPIIDNKTKNTAASGDPSRAPPRGSVVPLIVTTGALAVAIGIGCQRLASQHFKPRPSRMVLSDRVDRPPPSRDDRRQRREAPGPFGGMNKKYANIDPARRAGPHRAIGGKDGNGGKTRERENRRGGPRDGDDRKALKMQRALATVSYGKRTVMKESMTDYETFDNFDLIPTLQVAVNEELFKGMTDIKPTPVQRLAIPALLGQRSPDDLKRPTEEMRSFLLAAETGSGKTLAYLLPAIDALKTAEAEDPELKAYRERWELEKQRQLEGHSKGKPFDEPHPTMARPKVVVLVPTAELAHQVTKVSKALSHVAKFKTELLSSDLKPQQIQRNLYGPRGVDVIVSTPHLLASIADSDPNILSRVSHLIVDEADSLFDRSFAPVTTSIVERALPSMKQFVCCSATIPRKLNNFLATNYPKMVRITTPNLHAIPRRVQLGVVDVSREPYRNRKDLACADAIYSIGRESASHEGPVKGEVDVRRIMVFVNEREKTEELANYLREKGINAEALHRDTPEKRHGEVLETFTSPAPLRIPTPSIASKARSLANVRVLVVTDLASRGIDTLAVRHVILYDVPHTTIDFIHRLGRAGRMGRRGRGIVLVGNDDRKDVVAEVKNSMFRGQALI</sequence>
<feature type="compositionally biased region" description="Polar residues" evidence="8">
    <location>
        <begin position="390"/>
        <end position="412"/>
    </location>
</feature>
<keyword evidence="2" id="KW-0547">Nucleotide-binding</keyword>
<feature type="compositionally biased region" description="Basic and acidic residues" evidence="8">
    <location>
        <begin position="587"/>
        <end position="606"/>
    </location>
</feature>
<dbReference type="Gene3D" id="3.40.50.300">
    <property type="entry name" value="P-loop containing nucleotide triphosphate hydrolases"/>
    <property type="match status" value="2"/>
</dbReference>
<evidence type="ECO:0000259" key="9">
    <source>
        <dbReference type="PROSITE" id="PS51192"/>
    </source>
</evidence>
<keyword evidence="5" id="KW-0067">ATP-binding</keyword>
<feature type="region of interest" description="Disordered" evidence="8">
    <location>
        <begin position="296"/>
        <end position="496"/>
    </location>
</feature>
<keyword evidence="6" id="KW-0694">RNA-binding</keyword>
<evidence type="ECO:0000256" key="6">
    <source>
        <dbReference type="ARBA" id="ARBA00022884"/>
    </source>
</evidence>
<feature type="region of interest" description="Disordered" evidence="8">
    <location>
        <begin position="524"/>
        <end position="607"/>
    </location>
</feature>
<dbReference type="InterPro" id="IPR027417">
    <property type="entry name" value="P-loop_NTPase"/>
</dbReference>
<dbReference type="SUPFAM" id="SSF81296">
    <property type="entry name" value="E set domains"/>
    <property type="match status" value="1"/>
</dbReference>
<dbReference type="GO" id="GO:0005524">
    <property type="term" value="F:ATP binding"/>
    <property type="evidence" value="ECO:0007669"/>
    <property type="project" value="UniProtKB-KW"/>
</dbReference>
<evidence type="ECO:0000313" key="12">
    <source>
        <dbReference type="Proteomes" id="UP000558688"/>
    </source>
</evidence>
<keyword evidence="4" id="KW-0347">Helicase</keyword>
<dbReference type="GO" id="GO:0016787">
    <property type="term" value="F:hydrolase activity"/>
    <property type="evidence" value="ECO:0007669"/>
    <property type="project" value="UniProtKB-KW"/>
</dbReference>
<dbReference type="AlphaFoldDB" id="A0A8H5AB66"/>
<keyword evidence="3" id="KW-0378">Hydrolase</keyword>
<dbReference type="InterPro" id="IPR032640">
    <property type="entry name" value="AMPK1_CBM"/>
</dbReference>
<feature type="domain" description="Helicase ATP-binding" evidence="9">
    <location>
        <begin position="681"/>
        <end position="891"/>
    </location>
</feature>
<dbReference type="Pfam" id="PF00270">
    <property type="entry name" value="DEAD"/>
    <property type="match status" value="1"/>
</dbReference>
<dbReference type="InterPro" id="IPR013783">
    <property type="entry name" value="Ig-like_fold"/>
</dbReference>
<proteinExistence type="predicted"/>
<dbReference type="Gene3D" id="2.60.40.10">
    <property type="entry name" value="Immunoglobulins"/>
    <property type="match status" value="1"/>
</dbReference>
<dbReference type="Pfam" id="PF16561">
    <property type="entry name" value="AMPK1_CBM"/>
    <property type="match status" value="1"/>
</dbReference>
<dbReference type="InterPro" id="IPR014001">
    <property type="entry name" value="Helicase_ATP-bd"/>
</dbReference>
<dbReference type="GO" id="GO:0003723">
    <property type="term" value="F:RNA binding"/>
    <property type="evidence" value="ECO:0007669"/>
    <property type="project" value="UniProtKB-KW"/>
</dbReference>
<evidence type="ECO:0000256" key="1">
    <source>
        <dbReference type="ARBA" id="ARBA00012552"/>
    </source>
</evidence>
<dbReference type="SUPFAM" id="SSF52540">
    <property type="entry name" value="P-loop containing nucleoside triphosphate hydrolases"/>
    <property type="match status" value="1"/>
</dbReference>
<evidence type="ECO:0000256" key="3">
    <source>
        <dbReference type="ARBA" id="ARBA00022801"/>
    </source>
</evidence>
<dbReference type="PANTHER" id="PTHR47960">
    <property type="entry name" value="DEAD-BOX ATP-DEPENDENT RNA HELICASE 50"/>
    <property type="match status" value="1"/>
</dbReference>
<evidence type="ECO:0000256" key="8">
    <source>
        <dbReference type="SAM" id="MobiDB-lite"/>
    </source>
</evidence>
<evidence type="ECO:0000256" key="5">
    <source>
        <dbReference type="ARBA" id="ARBA00022840"/>
    </source>
</evidence>
<dbReference type="SMART" id="SM00487">
    <property type="entry name" value="DEXDc"/>
    <property type="match status" value="1"/>
</dbReference>
<gene>
    <name evidence="11" type="ORF">FOXYS1_7346</name>
</gene>
<name>A0A8H5AB66_FUSOX</name>
<dbReference type="SMART" id="SM00490">
    <property type="entry name" value="HELICc"/>
    <property type="match status" value="1"/>
</dbReference>
<organism evidence="11 12">
    <name type="scientific">Fusarium oxysporum</name>
    <name type="common">Fusarium vascular wilt</name>
    <dbReference type="NCBI Taxonomy" id="5507"/>
    <lineage>
        <taxon>Eukaryota</taxon>
        <taxon>Fungi</taxon>
        <taxon>Dikarya</taxon>
        <taxon>Ascomycota</taxon>
        <taxon>Pezizomycotina</taxon>
        <taxon>Sordariomycetes</taxon>
        <taxon>Hypocreomycetidae</taxon>
        <taxon>Hypocreales</taxon>
        <taxon>Nectriaceae</taxon>
        <taxon>Fusarium</taxon>
        <taxon>Fusarium oxysporum species complex</taxon>
    </lineage>
</organism>